<name>A0ABR9DSU0_9MICO</name>
<evidence type="ECO:0000313" key="8">
    <source>
        <dbReference type="Proteomes" id="UP000642107"/>
    </source>
</evidence>
<keyword evidence="8" id="KW-1185">Reference proteome</keyword>
<evidence type="ECO:0000256" key="4">
    <source>
        <dbReference type="ARBA" id="ARBA00022729"/>
    </source>
</evidence>
<feature type="compositionally biased region" description="Low complexity" evidence="5">
    <location>
        <begin position="30"/>
        <end position="44"/>
    </location>
</feature>
<comment type="similarity">
    <text evidence="1">Belongs to the bacterial solute-binding protein 1 family.</text>
</comment>
<evidence type="ECO:0000256" key="6">
    <source>
        <dbReference type="SAM" id="SignalP"/>
    </source>
</evidence>
<organism evidence="7 8">
    <name type="scientific">Flavimobilis rhizosphaerae</name>
    <dbReference type="NCBI Taxonomy" id="2775421"/>
    <lineage>
        <taxon>Bacteria</taxon>
        <taxon>Bacillati</taxon>
        <taxon>Actinomycetota</taxon>
        <taxon>Actinomycetes</taxon>
        <taxon>Micrococcales</taxon>
        <taxon>Jonesiaceae</taxon>
        <taxon>Flavimobilis</taxon>
    </lineage>
</organism>
<evidence type="ECO:0000256" key="1">
    <source>
        <dbReference type="ARBA" id="ARBA00008520"/>
    </source>
</evidence>
<gene>
    <name evidence="7" type="ORF">IGS67_11700</name>
</gene>
<keyword evidence="3" id="KW-0762">Sugar transport</keyword>
<dbReference type="Proteomes" id="UP000642107">
    <property type="component" value="Unassembled WGS sequence"/>
</dbReference>
<dbReference type="Pfam" id="PF13416">
    <property type="entry name" value="SBP_bac_8"/>
    <property type="match status" value="1"/>
</dbReference>
<keyword evidence="2" id="KW-0813">Transport</keyword>
<feature type="region of interest" description="Disordered" evidence="5">
    <location>
        <begin position="25"/>
        <end position="46"/>
    </location>
</feature>
<dbReference type="PANTHER" id="PTHR30061:SF50">
    <property type="entry name" value="MALTOSE_MALTODEXTRIN-BINDING PERIPLASMIC PROTEIN"/>
    <property type="match status" value="1"/>
</dbReference>
<proteinExistence type="inferred from homology"/>
<evidence type="ECO:0000256" key="2">
    <source>
        <dbReference type="ARBA" id="ARBA00022448"/>
    </source>
</evidence>
<dbReference type="SUPFAM" id="SSF53850">
    <property type="entry name" value="Periplasmic binding protein-like II"/>
    <property type="match status" value="1"/>
</dbReference>
<protein>
    <submittedName>
        <fullName evidence="7">Extracellular solute-binding protein</fullName>
    </submittedName>
</protein>
<dbReference type="EMBL" id="JACZDF010000007">
    <property type="protein sequence ID" value="MBD9700148.1"/>
    <property type="molecule type" value="Genomic_DNA"/>
</dbReference>
<dbReference type="InterPro" id="IPR006060">
    <property type="entry name" value="Maltose/Cyclodextrin-bd"/>
</dbReference>
<evidence type="ECO:0000256" key="5">
    <source>
        <dbReference type="SAM" id="MobiDB-lite"/>
    </source>
</evidence>
<feature type="chain" id="PRO_5047327775" evidence="6">
    <location>
        <begin position="23"/>
        <end position="421"/>
    </location>
</feature>
<dbReference type="Gene3D" id="3.40.190.10">
    <property type="entry name" value="Periplasmic binding protein-like II"/>
    <property type="match status" value="2"/>
</dbReference>
<dbReference type="PROSITE" id="PS51257">
    <property type="entry name" value="PROKAR_LIPOPROTEIN"/>
    <property type="match status" value="1"/>
</dbReference>
<reference evidence="7 8" key="1">
    <citation type="submission" date="2020-09" db="EMBL/GenBank/DDBJ databases">
        <title>Flavimobilis rhizosphaerae sp. nov., isolated from rhizosphere soil of Spartina alterniflora.</title>
        <authorList>
            <person name="Hanqin C."/>
        </authorList>
    </citation>
    <scope>NUCLEOTIDE SEQUENCE [LARGE SCALE GENOMIC DNA]</scope>
    <source>
        <strain evidence="7 8">GY 10621</strain>
    </source>
</reference>
<sequence>MRRSIPIVAAALGLGLALTACSGDTGSKNPTTTPAPQATTSEAPKLSGELSMWVDEERIKDLKGVAADFEAEYGVKVNLTQKAFGDIKTDFISQGAQEGGPDVVVGANDWTGELVANGLVAPIQLGDAASELSDGGKAAFSNEGALYGVPYAVENIALIRNNEIVKDTPETFEELLKQNDELKKDYPIVVQQDAKNGDAYHLYPLMTSFGISFFKQAEDGTYITEAGFGGEQGTKFADWLAAQGKGGAGWLSGDISGDVAASAFREGKTPYIVTGPWNVVGDKGRFVESGMDVSVLPVPSAGGDVSRPFAGFQGFFVNATSKNALAANAFAAYLGTSDVQTKLYKEGGRIPVNTVSAAAVDDPILKGFAEAGVNAVPQPGFKEMDAVWGAIGSAQIQIIDGKAKDPAKTWSDLANTVNGLF</sequence>
<comment type="caution">
    <text evidence="7">The sequence shown here is derived from an EMBL/GenBank/DDBJ whole genome shotgun (WGS) entry which is preliminary data.</text>
</comment>
<dbReference type="PANTHER" id="PTHR30061">
    <property type="entry name" value="MALTOSE-BINDING PERIPLASMIC PROTEIN"/>
    <property type="match status" value="1"/>
</dbReference>
<feature type="signal peptide" evidence="6">
    <location>
        <begin position="1"/>
        <end position="22"/>
    </location>
</feature>
<evidence type="ECO:0000256" key="3">
    <source>
        <dbReference type="ARBA" id="ARBA00022597"/>
    </source>
</evidence>
<dbReference type="PRINTS" id="PR00181">
    <property type="entry name" value="MALTOSEBP"/>
</dbReference>
<evidence type="ECO:0000313" key="7">
    <source>
        <dbReference type="EMBL" id="MBD9700148.1"/>
    </source>
</evidence>
<dbReference type="RefSeq" id="WP_192281268.1">
    <property type="nucleotide sequence ID" value="NZ_JACZDF010000007.1"/>
</dbReference>
<accession>A0ABR9DSU0</accession>
<dbReference type="InterPro" id="IPR006059">
    <property type="entry name" value="SBP"/>
</dbReference>
<keyword evidence="4 6" id="KW-0732">Signal</keyword>